<evidence type="ECO:0000256" key="2">
    <source>
        <dbReference type="SAM" id="MobiDB-lite"/>
    </source>
</evidence>
<proteinExistence type="predicted"/>
<gene>
    <name evidence="4" type="ORF">Tco_0800128</name>
</gene>
<dbReference type="Gene3D" id="3.30.420.10">
    <property type="entry name" value="Ribonuclease H-like superfamily/Ribonuclease H"/>
    <property type="match status" value="1"/>
</dbReference>
<dbReference type="PANTHER" id="PTHR42648">
    <property type="entry name" value="TRANSPOSASE, PUTATIVE-RELATED"/>
    <property type="match status" value="1"/>
</dbReference>
<protein>
    <submittedName>
        <fullName evidence="4">Zinc finger, CCHC-type containing protein</fullName>
    </submittedName>
</protein>
<organism evidence="4 5">
    <name type="scientific">Tanacetum coccineum</name>
    <dbReference type="NCBI Taxonomy" id="301880"/>
    <lineage>
        <taxon>Eukaryota</taxon>
        <taxon>Viridiplantae</taxon>
        <taxon>Streptophyta</taxon>
        <taxon>Embryophyta</taxon>
        <taxon>Tracheophyta</taxon>
        <taxon>Spermatophyta</taxon>
        <taxon>Magnoliopsida</taxon>
        <taxon>eudicotyledons</taxon>
        <taxon>Gunneridae</taxon>
        <taxon>Pentapetalae</taxon>
        <taxon>asterids</taxon>
        <taxon>campanulids</taxon>
        <taxon>Asterales</taxon>
        <taxon>Asteraceae</taxon>
        <taxon>Asteroideae</taxon>
        <taxon>Anthemideae</taxon>
        <taxon>Anthemidinae</taxon>
        <taxon>Tanacetum</taxon>
    </lineage>
</organism>
<dbReference type="InterPro" id="IPR036875">
    <property type="entry name" value="Znf_CCHC_sf"/>
</dbReference>
<dbReference type="SUPFAM" id="SSF57756">
    <property type="entry name" value="Retrovirus zinc finger-like domains"/>
    <property type="match status" value="1"/>
</dbReference>
<comment type="caution">
    <text evidence="4">The sequence shown here is derived from an EMBL/GenBank/DDBJ whole genome shotgun (WGS) entry which is preliminary data.</text>
</comment>
<dbReference type="Pfam" id="PF25597">
    <property type="entry name" value="SH3_retrovirus"/>
    <property type="match status" value="1"/>
</dbReference>
<dbReference type="Pfam" id="PF00098">
    <property type="entry name" value="zf-CCHC"/>
    <property type="match status" value="1"/>
</dbReference>
<feature type="region of interest" description="Disordered" evidence="2">
    <location>
        <begin position="1"/>
        <end position="22"/>
    </location>
</feature>
<dbReference type="InterPro" id="IPR057670">
    <property type="entry name" value="SH3_retrovirus"/>
</dbReference>
<evidence type="ECO:0000259" key="3">
    <source>
        <dbReference type="PROSITE" id="PS50158"/>
    </source>
</evidence>
<dbReference type="SMART" id="SM00343">
    <property type="entry name" value="ZnF_C2HC"/>
    <property type="match status" value="1"/>
</dbReference>
<name>A0ABQ4ZW03_9ASTR</name>
<dbReference type="EMBL" id="BQNB010011636">
    <property type="protein sequence ID" value="GJS93160.1"/>
    <property type="molecule type" value="Genomic_DNA"/>
</dbReference>
<feature type="compositionally biased region" description="Basic and acidic residues" evidence="2">
    <location>
        <begin position="1"/>
        <end position="16"/>
    </location>
</feature>
<reference evidence="4" key="1">
    <citation type="journal article" date="2022" name="Int. J. Mol. Sci.">
        <title>Draft Genome of Tanacetum Coccineum: Genomic Comparison of Closely Related Tanacetum-Family Plants.</title>
        <authorList>
            <person name="Yamashiro T."/>
            <person name="Shiraishi A."/>
            <person name="Nakayama K."/>
            <person name="Satake H."/>
        </authorList>
    </citation>
    <scope>NUCLEOTIDE SEQUENCE</scope>
</reference>
<dbReference type="PROSITE" id="PS50158">
    <property type="entry name" value="ZF_CCHC"/>
    <property type="match status" value="1"/>
</dbReference>
<evidence type="ECO:0000313" key="4">
    <source>
        <dbReference type="EMBL" id="GJS93160.1"/>
    </source>
</evidence>
<accession>A0ABQ4ZW03</accession>
<keyword evidence="1" id="KW-0862">Zinc</keyword>
<keyword evidence="1" id="KW-0479">Metal-binding</keyword>
<evidence type="ECO:0000313" key="5">
    <source>
        <dbReference type="Proteomes" id="UP001151760"/>
    </source>
</evidence>
<keyword evidence="5" id="KW-1185">Reference proteome</keyword>
<feature type="domain" description="CCHC-type" evidence="3">
    <location>
        <begin position="61"/>
        <end position="75"/>
    </location>
</feature>
<dbReference type="PANTHER" id="PTHR42648:SF30">
    <property type="entry name" value="RIBONUCLEASE H-LIKE DOMAIN, GAG-PRE-INTEGRASE DOMAIN PROTEIN-RELATED"/>
    <property type="match status" value="1"/>
</dbReference>
<dbReference type="InterPro" id="IPR036397">
    <property type="entry name" value="RNaseH_sf"/>
</dbReference>
<dbReference type="Proteomes" id="UP001151760">
    <property type="component" value="Unassembled WGS sequence"/>
</dbReference>
<keyword evidence="1" id="KW-0863">Zinc-finger</keyword>
<dbReference type="InterPro" id="IPR039537">
    <property type="entry name" value="Retrotran_Ty1/copia-like"/>
</dbReference>
<reference evidence="4" key="2">
    <citation type="submission" date="2022-01" db="EMBL/GenBank/DDBJ databases">
        <authorList>
            <person name="Yamashiro T."/>
            <person name="Shiraishi A."/>
            <person name="Satake H."/>
            <person name="Nakayama K."/>
        </authorList>
    </citation>
    <scope>NUCLEOTIDE SEQUENCE</scope>
</reference>
<dbReference type="InterPro" id="IPR001878">
    <property type="entry name" value="Znf_CCHC"/>
</dbReference>
<sequence length="337" mass="38241">MRIEDSLKVQDSDKPKGYNVDGPSVVNMVAHNKSIRCNENKGKRKNQDTKTDPTKKSKLTCWKCEKLGHLKKDCKGRKVSNKANGVTVHVCKDRYWFKDYESLNDGSILHIGNESTTLVHGRGLSQGFWDEAMLIACYLLNRVPNKKNKITPYELWTKKKPNLNYLMGCREVVKLPNPKLKTLGERGIECIFVGHVEHSKAFRFYVIEPNESVLINSIIESGDAIFDENRFSFVPRPSQRSLTNGTEDIGGLVVPKEVTKEVVVQQPELDLRKNKRNRTPKNFGPEFQLYIIKGTKDEGFIMPDIAFVVGKLSRHPRSNSTMKSEFMALAAAGKEVK</sequence>
<evidence type="ECO:0000256" key="1">
    <source>
        <dbReference type="PROSITE-ProRule" id="PRU00047"/>
    </source>
</evidence>